<feature type="transmembrane region" description="Helical" evidence="2">
    <location>
        <begin position="24"/>
        <end position="48"/>
    </location>
</feature>
<keyword evidence="2" id="KW-0812">Transmembrane</keyword>
<dbReference type="EMBL" id="PVZC01000003">
    <property type="protein sequence ID" value="PRX99896.1"/>
    <property type="molecule type" value="Genomic_DNA"/>
</dbReference>
<protein>
    <submittedName>
        <fullName evidence="4">Tetratricopeptide repeat protein</fullName>
    </submittedName>
</protein>
<dbReference type="Pfam" id="PF13424">
    <property type="entry name" value="TPR_12"/>
    <property type="match status" value="1"/>
</dbReference>
<dbReference type="SUPFAM" id="SSF52540">
    <property type="entry name" value="P-loop containing nucleoside triphosphate hydrolases"/>
    <property type="match status" value="1"/>
</dbReference>
<dbReference type="SMART" id="SM00028">
    <property type="entry name" value="TPR"/>
    <property type="match status" value="4"/>
</dbReference>
<dbReference type="InterPro" id="IPR027417">
    <property type="entry name" value="P-loop_NTPase"/>
</dbReference>
<organism evidence="4 5">
    <name type="scientific">Allonocardiopsis opalescens</name>
    <dbReference type="NCBI Taxonomy" id="1144618"/>
    <lineage>
        <taxon>Bacteria</taxon>
        <taxon>Bacillati</taxon>
        <taxon>Actinomycetota</taxon>
        <taxon>Actinomycetes</taxon>
        <taxon>Streptosporangiales</taxon>
        <taxon>Allonocardiopsis</taxon>
    </lineage>
</organism>
<dbReference type="AlphaFoldDB" id="A0A2T0Q7V7"/>
<dbReference type="InterPro" id="IPR011990">
    <property type="entry name" value="TPR-like_helical_dom_sf"/>
</dbReference>
<sequence>MRSGPPEVRRGGRGFLQRLRTRRIWAGTAAVVVFLSAIVVELGALPWIGTLGGWGLGMVIGTGVLFAFLAAFTDPIPRDRSASFERTLVPRQLPKDSEGLVGRRAELATLAAHFQRFPRPAMRAPMANLARWFRRLARGGRPNGPLVVAVYGPGGTGKTAIATRLAHQVADRFPDGQLYVNLRGAGGQHGRRPQTVINDFLQAFGARPPTDLGGLEALARLWRTHTFGRRLLIFLDNAKDEAQVRALLPNGSRCAVIVTSRQELALGAAETVHLSGLEPDDGLRLLAHLAGPERIDAEPEAARAILRVCGDLPLAISVCGGLLHRNQDWRASFLAMKLSEDLGPVLDGVRASVMVSYDARTEQEKRLLQFLSFLDVDSFPEWIGVPLLPCEPRESRQLLERLARQSLVETVAVDGTDTLRYRLHDLVRAVLLDLWQESTPRLARPSWWPRLPWQGDATVERRAALVRVIDLYARLARRAAAARWPQDWATGSPPGMGRTDEPAPPLGRDNAGARPALWLAAERRTLLFCLDQAEDLGEWGLCWQISRALASLCHSLRSYWTDWDAATEAGLRAAGQVGSPLARAIAQLDRAALLNGRGDYQESGRLGELARRTFLAERHPLWAARALRTIGMNKRLLGDLDDGRTELARAIEEFERAGDPWWRARTLRNLAEVYEFEQDYARAGELLEEALAVFRAGNNRYSEAQTLRALGEVHSAQGDHDRGAERIEAAMDLFLERDERWDLARCLRAKGEMNRPGAADDEWDSLDAAEKLLERLGDQWGVARTRWAKARALARRDRSAEAGREFRRCARTFAELGDNWWCARSRRAEAETYIEAGRYTDALLPARAALEVYQGLDNTAGTARAHYVLGMALLGAGELLQAPEQARAALDLYRRLGNEAGVRRARALLDEASGSDSGRDGRAGT</sequence>
<comment type="caution">
    <text evidence="4">The sequence shown here is derived from an EMBL/GenBank/DDBJ whole genome shotgun (WGS) entry which is preliminary data.</text>
</comment>
<dbReference type="InterPro" id="IPR003593">
    <property type="entry name" value="AAA+_ATPase"/>
</dbReference>
<dbReference type="InterPro" id="IPR019734">
    <property type="entry name" value="TPR_rpt"/>
</dbReference>
<gene>
    <name evidence="4" type="ORF">CLV72_103503</name>
</gene>
<dbReference type="Gene3D" id="1.10.8.430">
    <property type="entry name" value="Helical domain of apoptotic protease-activating factors"/>
    <property type="match status" value="1"/>
</dbReference>
<evidence type="ECO:0000259" key="3">
    <source>
        <dbReference type="SMART" id="SM00382"/>
    </source>
</evidence>
<feature type="transmembrane region" description="Helical" evidence="2">
    <location>
        <begin position="54"/>
        <end position="72"/>
    </location>
</feature>
<dbReference type="SMART" id="SM00382">
    <property type="entry name" value="AAA"/>
    <property type="match status" value="1"/>
</dbReference>
<proteinExistence type="predicted"/>
<evidence type="ECO:0000256" key="1">
    <source>
        <dbReference type="SAM" id="MobiDB-lite"/>
    </source>
</evidence>
<keyword evidence="5" id="KW-1185">Reference proteome</keyword>
<dbReference type="InterPro" id="IPR002182">
    <property type="entry name" value="NB-ARC"/>
</dbReference>
<name>A0A2T0Q7V7_9ACTN</name>
<keyword evidence="2" id="KW-1133">Transmembrane helix</keyword>
<accession>A0A2T0Q7V7</accession>
<dbReference type="RefSeq" id="WP_106244920.1">
    <property type="nucleotide sequence ID" value="NZ_PVZC01000003.1"/>
</dbReference>
<dbReference type="PRINTS" id="PR00364">
    <property type="entry name" value="DISEASERSIST"/>
</dbReference>
<feature type="region of interest" description="Disordered" evidence="1">
    <location>
        <begin position="486"/>
        <end position="505"/>
    </location>
</feature>
<dbReference type="SUPFAM" id="SSF48452">
    <property type="entry name" value="TPR-like"/>
    <property type="match status" value="2"/>
</dbReference>
<dbReference type="InterPro" id="IPR042197">
    <property type="entry name" value="Apaf_helical"/>
</dbReference>
<dbReference type="PANTHER" id="PTHR47691:SF3">
    <property type="entry name" value="HTH-TYPE TRANSCRIPTIONAL REGULATOR RV0890C-RELATED"/>
    <property type="match status" value="1"/>
</dbReference>
<evidence type="ECO:0000313" key="5">
    <source>
        <dbReference type="Proteomes" id="UP000237846"/>
    </source>
</evidence>
<dbReference type="OrthoDB" id="5521887at2"/>
<reference evidence="4 5" key="1">
    <citation type="submission" date="2018-03" db="EMBL/GenBank/DDBJ databases">
        <title>Genomic Encyclopedia of Archaeal and Bacterial Type Strains, Phase II (KMG-II): from individual species to whole genera.</title>
        <authorList>
            <person name="Goeker M."/>
        </authorList>
    </citation>
    <scope>NUCLEOTIDE SEQUENCE [LARGE SCALE GENOMIC DNA]</scope>
    <source>
        <strain evidence="4 5">DSM 45601</strain>
    </source>
</reference>
<dbReference type="Gene3D" id="1.25.40.10">
    <property type="entry name" value="Tetratricopeptide repeat domain"/>
    <property type="match status" value="2"/>
</dbReference>
<evidence type="ECO:0000256" key="2">
    <source>
        <dbReference type="SAM" id="Phobius"/>
    </source>
</evidence>
<dbReference type="PANTHER" id="PTHR47691">
    <property type="entry name" value="REGULATOR-RELATED"/>
    <property type="match status" value="1"/>
</dbReference>
<keyword evidence="2" id="KW-0472">Membrane</keyword>
<dbReference type="Pfam" id="PF00931">
    <property type="entry name" value="NB-ARC"/>
    <property type="match status" value="1"/>
</dbReference>
<dbReference type="Gene3D" id="3.40.50.300">
    <property type="entry name" value="P-loop containing nucleotide triphosphate hydrolases"/>
    <property type="match status" value="1"/>
</dbReference>
<dbReference type="Proteomes" id="UP000237846">
    <property type="component" value="Unassembled WGS sequence"/>
</dbReference>
<dbReference type="GO" id="GO:0043531">
    <property type="term" value="F:ADP binding"/>
    <property type="evidence" value="ECO:0007669"/>
    <property type="project" value="InterPro"/>
</dbReference>
<feature type="domain" description="AAA+ ATPase" evidence="3">
    <location>
        <begin position="144"/>
        <end position="280"/>
    </location>
</feature>
<evidence type="ECO:0000313" key="4">
    <source>
        <dbReference type="EMBL" id="PRX99896.1"/>
    </source>
</evidence>